<keyword evidence="2" id="KW-1185">Reference proteome</keyword>
<sequence length="158" mass="17500">MAEKPAAHIVHETPSRLRLRIPEKRHDKAFFAEVSRRLGDRADLAVEANATTASVLIVSEHARDAVRALGESTPFALVDAPPETGLSLPQLRLQVETANQRFSRFFGGDARSFVILALMGASLLQFARGRTLAPAVTLLWYASEGLRLWSPNRDRQSR</sequence>
<dbReference type="AlphaFoldDB" id="A0A6B8M237"/>
<reference evidence="1 2" key="1">
    <citation type="submission" date="2019-09" db="EMBL/GenBank/DDBJ databases">
        <title>Isolation and complete genome sequencing of Methylocystis species.</title>
        <authorList>
            <person name="Rumah B.L."/>
            <person name="Stead C.E."/>
            <person name="Stevens B.C."/>
            <person name="Minton N.P."/>
            <person name="Grosse-Honebrink A."/>
            <person name="Zhang Y."/>
        </authorList>
    </citation>
    <scope>NUCLEOTIDE SEQUENCE [LARGE SCALE GENOMIC DNA]</scope>
    <source>
        <strain evidence="1 2">BRCS2</strain>
    </source>
</reference>
<dbReference type="RefSeq" id="WP_016918275.1">
    <property type="nucleotide sequence ID" value="NZ_CP044331.1"/>
</dbReference>
<dbReference type="KEGG" id="mpar:F7D14_10600"/>
<proteinExistence type="predicted"/>
<protein>
    <submittedName>
        <fullName evidence="1">Uncharacterized protein</fullName>
    </submittedName>
</protein>
<name>A0A6B8M237_9HYPH</name>
<gene>
    <name evidence="1" type="ORF">F7D14_10600</name>
</gene>
<organism evidence="1 2">
    <name type="scientific">Methylocystis parvus</name>
    <dbReference type="NCBI Taxonomy" id="134"/>
    <lineage>
        <taxon>Bacteria</taxon>
        <taxon>Pseudomonadati</taxon>
        <taxon>Pseudomonadota</taxon>
        <taxon>Alphaproteobacteria</taxon>
        <taxon>Hyphomicrobiales</taxon>
        <taxon>Methylocystaceae</taxon>
        <taxon>Methylocystis</taxon>
    </lineage>
</organism>
<evidence type="ECO:0000313" key="1">
    <source>
        <dbReference type="EMBL" id="QGM97874.1"/>
    </source>
</evidence>
<evidence type="ECO:0000313" key="2">
    <source>
        <dbReference type="Proteomes" id="UP000422569"/>
    </source>
</evidence>
<dbReference type="Proteomes" id="UP000422569">
    <property type="component" value="Chromosome"/>
</dbReference>
<accession>A0A6B8M237</accession>
<dbReference type="EMBL" id="CP044331">
    <property type="protein sequence ID" value="QGM97874.1"/>
    <property type="molecule type" value="Genomic_DNA"/>
</dbReference>